<gene>
    <name evidence="4" type="ORF">CVT24_012841</name>
</gene>
<dbReference type="GO" id="GO:0005525">
    <property type="term" value="F:GTP binding"/>
    <property type="evidence" value="ECO:0007669"/>
    <property type="project" value="InterPro"/>
</dbReference>
<dbReference type="InterPro" id="IPR006073">
    <property type="entry name" value="GTP-bd"/>
</dbReference>
<accession>A0A409W6G0</accession>
<dbReference type="Pfam" id="PF01926">
    <property type="entry name" value="MMR_HSR1"/>
    <property type="match status" value="1"/>
</dbReference>
<feature type="region of interest" description="Disordered" evidence="2">
    <location>
        <begin position="801"/>
        <end position="848"/>
    </location>
</feature>
<dbReference type="SUPFAM" id="SSF52540">
    <property type="entry name" value="P-loop containing nucleoside triphosphate hydrolases"/>
    <property type="match status" value="1"/>
</dbReference>
<feature type="compositionally biased region" description="Acidic residues" evidence="2">
    <location>
        <begin position="803"/>
        <end position="812"/>
    </location>
</feature>
<evidence type="ECO:0000313" key="4">
    <source>
        <dbReference type="EMBL" id="PPQ74129.1"/>
    </source>
</evidence>
<evidence type="ECO:0000313" key="5">
    <source>
        <dbReference type="Proteomes" id="UP000284842"/>
    </source>
</evidence>
<feature type="compositionally biased region" description="Acidic residues" evidence="2">
    <location>
        <begin position="839"/>
        <end position="848"/>
    </location>
</feature>
<reference evidence="4 5" key="1">
    <citation type="journal article" date="2018" name="Evol. Lett.">
        <title>Horizontal gene cluster transfer increased hallucinogenic mushroom diversity.</title>
        <authorList>
            <person name="Reynolds H.T."/>
            <person name="Vijayakumar V."/>
            <person name="Gluck-Thaler E."/>
            <person name="Korotkin H.B."/>
            <person name="Matheny P.B."/>
            <person name="Slot J.C."/>
        </authorList>
    </citation>
    <scope>NUCLEOTIDE SEQUENCE [LARGE SCALE GENOMIC DNA]</scope>
    <source>
        <strain evidence="4 5">2629</strain>
    </source>
</reference>
<keyword evidence="1" id="KW-0175">Coiled coil</keyword>
<proteinExistence type="predicted"/>
<dbReference type="EMBL" id="NHTK01005774">
    <property type="protein sequence ID" value="PPQ74129.1"/>
    <property type="molecule type" value="Genomic_DNA"/>
</dbReference>
<feature type="coiled-coil region" evidence="1">
    <location>
        <begin position="210"/>
        <end position="260"/>
    </location>
</feature>
<dbReference type="Proteomes" id="UP000284842">
    <property type="component" value="Unassembled WGS sequence"/>
</dbReference>
<dbReference type="OrthoDB" id="2559662at2759"/>
<dbReference type="Gene3D" id="3.40.50.300">
    <property type="entry name" value="P-loop containing nucleotide triphosphate hydrolases"/>
    <property type="match status" value="1"/>
</dbReference>
<sequence>MGPTGAGKSTLIKHITGSKDITIGHDLQSCTSELSITRASIVGGGTTTNVVLIDTPGFDDTNKSDLQIFQLISAWLERTFLQQIPISGVVYLHRISDNRMGGTALRNLSIFQDLCGKESFKRVILATSMWDDVEEDIRKSRMEDLKNVYWKPMIDLEATVIEFDITKASPVDILWPIIQKASDVGPLQLQSELTDLHKDLPDTEAGRQMYNKLESLLEKQKDTMSKLRADVSKAGSKQMKEVLQKELEDLTRQIQGVMIDLEYMKVPLPIRFLRFMRQALNGISHTSDILSMLPPRSDIPPLFFIEPIMHVPPLRVGHYDIDDIDLDIHHGRRQTYIPYTVLNYTEENDPNLDPGASLLPHHTTSTIRPSQGFGRYLTPTPWLKDFWRSRPSPALRSHRSPVLSSICIPRHFVISRRILSKVIQLCMIASLLLLTAVVIYGGVPETYGYLRKKDTQLWNLWSSRTGTVAGRANGVESLHAGQVGRLADTATNDTEKEMYMRFPNHVWGRGFNNVLQEALFTSYLAYVVNRTYVFEDYTWSHLPLPYTIYDFTLRPTTIPMNAFLGGPIVGQPFPSINENQLADTMAVSADYFESVCRDDDIVVVEYDYPSGSHGSNVVADVKGPREGLDAAEIADWWVWRMRRDDVRGKRCIVVSERKRKVFDHIFFGSKKVLPLFSALREAPMLKFFQWSTVVRHAVDTVAGKLMEIHSADSSPSANDKEDVKVVPWSYFPFRALWSGTPGPAEMSITRTMSPLAPGPVPGLVAIHLRRGDYKSHCSYLARHEATYMGFNQFDGALDRFEPWGDDAGDDDVPGNPHTRGHPGINDHSDVDSNYARSDYDDDDDDKDTDDIRKAMVQHYMRHCLPSIPRIVKRLRRIRADHASMIDSSSSSSHPLTHLYILSNAWPSYLSSLRDALKGDGWTDVWSTADFEGNLNKKEKGVGVAIDMALAAEKAEVFVGNGFSSLSSNIVMLRLAAGFNASTNRFI</sequence>
<evidence type="ECO:0000256" key="2">
    <source>
        <dbReference type="SAM" id="MobiDB-lite"/>
    </source>
</evidence>
<dbReference type="AlphaFoldDB" id="A0A409W6G0"/>
<evidence type="ECO:0000259" key="3">
    <source>
        <dbReference type="Pfam" id="PF01926"/>
    </source>
</evidence>
<comment type="caution">
    <text evidence="4">The sequence shown here is derived from an EMBL/GenBank/DDBJ whole genome shotgun (WGS) entry which is preliminary data.</text>
</comment>
<protein>
    <recommendedName>
        <fullName evidence="3">G domain-containing protein</fullName>
    </recommendedName>
</protein>
<dbReference type="CDD" id="cd11296">
    <property type="entry name" value="O-FucT_like"/>
    <property type="match status" value="1"/>
</dbReference>
<dbReference type="STRING" id="181874.A0A409W6G0"/>
<evidence type="ECO:0000256" key="1">
    <source>
        <dbReference type="SAM" id="Coils"/>
    </source>
</evidence>
<dbReference type="InterPro" id="IPR027417">
    <property type="entry name" value="P-loop_NTPase"/>
</dbReference>
<organism evidence="4 5">
    <name type="scientific">Panaeolus cyanescens</name>
    <dbReference type="NCBI Taxonomy" id="181874"/>
    <lineage>
        <taxon>Eukaryota</taxon>
        <taxon>Fungi</taxon>
        <taxon>Dikarya</taxon>
        <taxon>Basidiomycota</taxon>
        <taxon>Agaricomycotina</taxon>
        <taxon>Agaricomycetes</taxon>
        <taxon>Agaricomycetidae</taxon>
        <taxon>Agaricales</taxon>
        <taxon>Agaricineae</taxon>
        <taxon>Galeropsidaceae</taxon>
        <taxon>Panaeolus</taxon>
    </lineage>
</organism>
<keyword evidence="5" id="KW-1185">Reference proteome</keyword>
<dbReference type="InParanoid" id="A0A409W6G0"/>
<dbReference type="Gene3D" id="3.40.50.11350">
    <property type="match status" value="1"/>
</dbReference>
<dbReference type="CDD" id="cd00882">
    <property type="entry name" value="Ras_like_GTPase"/>
    <property type="match status" value="1"/>
</dbReference>
<name>A0A409W6G0_9AGAR</name>
<feature type="domain" description="G" evidence="3">
    <location>
        <begin position="1"/>
        <end position="66"/>
    </location>
</feature>